<protein>
    <recommendedName>
        <fullName evidence="5">PEP-CTERM protein-sorting domain-containing protein</fullName>
    </recommendedName>
</protein>
<dbReference type="STRING" id="1003.SAMN04488541_101750"/>
<proteinExistence type="predicted"/>
<evidence type="ECO:0000256" key="2">
    <source>
        <dbReference type="SAM" id="SignalP"/>
    </source>
</evidence>
<evidence type="ECO:0000313" key="4">
    <source>
        <dbReference type="Proteomes" id="UP000199513"/>
    </source>
</evidence>
<gene>
    <name evidence="3" type="ORF">SAMN04488541_101750</name>
</gene>
<feature type="chain" id="PRO_5011452827" description="PEP-CTERM protein-sorting domain-containing protein" evidence="2">
    <location>
        <begin position="26"/>
        <end position="66"/>
    </location>
</feature>
<feature type="transmembrane region" description="Helical" evidence="1">
    <location>
        <begin position="37"/>
        <end position="57"/>
    </location>
</feature>
<feature type="signal peptide" evidence="2">
    <location>
        <begin position="1"/>
        <end position="25"/>
    </location>
</feature>
<evidence type="ECO:0000256" key="1">
    <source>
        <dbReference type="SAM" id="Phobius"/>
    </source>
</evidence>
<keyword evidence="2" id="KW-0732">Signal</keyword>
<accession>A0A1I2G994</accession>
<reference evidence="3 4" key="1">
    <citation type="submission" date="2016-10" db="EMBL/GenBank/DDBJ databases">
        <authorList>
            <person name="de Groot N.N."/>
        </authorList>
    </citation>
    <scope>NUCLEOTIDE SEQUENCE [LARGE SCALE GENOMIC DNA]</scope>
    <source>
        <strain>GEY</strain>
        <strain evidence="4">DSM 9560</strain>
    </source>
</reference>
<keyword evidence="1" id="KW-0472">Membrane</keyword>
<keyword evidence="1" id="KW-1133">Transmembrane helix</keyword>
<dbReference type="AlphaFoldDB" id="A0A1I2G994"/>
<sequence>MTSNAFKKLFSLFIFLCLFMGNLLAQGSDPVPPGAEAEIPIDGGVLGLLAAGAIYGAKKIYDKRKK</sequence>
<keyword evidence="4" id="KW-1185">Reference proteome</keyword>
<name>A0A1I2G994_9BACT</name>
<dbReference type="RefSeq" id="WP_143090889.1">
    <property type="nucleotide sequence ID" value="NZ_FONY01000017.1"/>
</dbReference>
<dbReference type="NCBIfam" id="NF046080">
    <property type="entry name" value="PID_CTERM"/>
    <property type="match status" value="1"/>
</dbReference>
<evidence type="ECO:0000313" key="3">
    <source>
        <dbReference type="EMBL" id="SFF14082.1"/>
    </source>
</evidence>
<organism evidence="3 4">
    <name type="scientific">Thermoflexibacter ruber</name>
    <dbReference type="NCBI Taxonomy" id="1003"/>
    <lineage>
        <taxon>Bacteria</taxon>
        <taxon>Pseudomonadati</taxon>
        <taxon>Bacteroidota</taxon>
        <taxon>Cytophagia</taxon>
        <taxon>Cytophagales</taxon>
        <taxon>Thermoflexibacteraceae</taxon>
        <taxon>Thermoflexibacter</taxon>
    </lineage>
</organism>
<keyword evidence="1" id="KW-0812">Transmembrane</keyword>
<dbReference type="EMBL" id="FONY01000017">
    <property type="protein sequence ID" value="SFF14082.1"/>
    <property type="molecule type" value="Genomic_DNA"/>
</dbReference>
<evidence type="ECO:0008006" key="5">
    <source>
        <dbReference type="Google" id="ProtNLM"/>
    </source>
</evidence>
<dbReference type="InterPro" id="IPR058207">
    <property type="entry name" value="PID_CTERM"/>
</dbReference>
<dbReference type="Proteomes" id="UP000199513">
    <property type="component" value="Unassembled WGS sequence"/>
</dbReference>